<dbReference type="eggNOG" id="COG0515">
    <property type="taxonomic scope" value="Bacteria"/>
</dbReference>
<sequence length="1016" mass="111257">MSSRFPNQPRDRQPGTPTQIGEEAEYTDKMAAAPTDDFLPEALPTDRTLQSAADTGALATLKGSPLGHLGRYELLEYKAAGAMGEIYIAYDAQLDRKLALKVLRPEVRRRSDHASQRLLREAQSLAQVSHPNVVPVYEAGEIDGRVFVAMELVAGEPLGRWLAKHAPPAARFWRSILDTFLEAGRGLAAVHEAGLLHRDFKPDNVLVGDDGRVRVVDFGLARASNTTASIDERSTTSMELEPHASAQRPRAWTADLTRSGVVVGTPAYMAPEQIRGGTVDARSDQFSYCVALYEALYGHRPFRGEDFTSLRASVLSGEVLAPSASAKVPSWVWRVLLRGLATEPEQRYPDMHALLSALSADPARKRRQRGTAVALLFGGTAAGVLATMLASEHRDERCTAAAESALEEVWTEATRNQVRAAFAASTLPYAATAWQSVDRGIQDYIRRWQHSSIELCESDAEDGLDGTADGHAPTTLCLDTQAERLQLLVTELVHADAHLVENASSALAFLGQPEACGTQFSSLPPAPDAQTRDKLSQIRTAMSSARLQAIAGSFDPALRQLDDQIEAAESLSYEPVLAEALYHAGDARLERGREDEIETGTELLKRALDIAESSGNDALATDIWNALARRREATLPPEQIAFWSRRALALTKRMSSYDQRRAQALRNLGTALYRSQQYTEAEVYQRRAIDLARSNNASPLLSADMLHALANTLHALAKYDDARVHYEEALALADGELGRGHPKVQALRFDFADFLIETAELSGDDGKGALALDQARTFLDTARTIRAQVYGPQSPQVAAVHVALAKLETKSGALDEAAYHAGRAIDFYRAHYGEHAPQLAEALSQLGFVQFRSRRYKEALVAWQQESALREQSGALPIVRGLNQSNIAEALVHLRRYDEAFAAFERAQEYYGAEDDISPIYSGLVEKGRGQALLGQGRAAAAVPHLEAALAVFHEHPFDVLEDADTAWSLARALRISAPTRLEEARSLATKAEDIYRANEATRDIADEIRTWLDSL</sequence>
<dbReference type="PANTHER" id="PTHR43289:SF34">
    <property type="entry name" value="SERINE_THREONINE-PROTEIN KINASE YBDM-RELATED"/>
    <property type="match status" value="1"/>
</dbReference>
<dbReference type="InterPro" id="IPR011009">
    <property type="entry name" value="Kinase-like_dom_sf"/>
</dbReference>
<proteinExistence type="predicted"/>
<dbReference type="Gene3D" id="1.10.510.10">
    <property type="entry name" value="Transferase(Phosphotransferase) domain 1"/>
    <property type="match status" value="1"/>
</dbReference>
<dbReference type="InterPro" id="IPR000719">
    <property type="entry name" value="Prot_kinase_dom"/>
</dbReference>
<keyword evidence="2" id="KW-0547">Nucleotide-binding</keyword>
<keyword evidence="1" id="KW-0808">Transferase</keyword>
<evidence type="ECO:0000259" key="7">
    <source>
        <dbReference type="PROSITE" id="PS50011"/>
    </source>
</evidence>
<gene>
    <name evidence="8" type="ordered locus">Hoch_5349</name>
</gene>
<dbReference type="eggNOG" id="COG0457">
    <property type="taxonomic scope" value="Bacteria"/>
</dbReference>
<accession>D0LYG7</accession>
<dbReference type="PANTHER" id="PTHR43289">
    <property type="entry name" value="MITOGEN-ACTIVATED PROTEIN KINASE KINASE KINASE 20-RELATED"/>
    <property type="match status" value="1"/>
</dbReference>
<evidence type="ECO:0000256" key="5">
    <source>
        <dbReference type="PROSITE-ProRule" id="PRU00339"/>
    </source>
</evidence>
<evidence type="ECO:0000256" key="4">
    <source>
        <dbReference type="ARBA" id="ARBA00022840"/>
    </source>
</evidence>
<evidence type="ECO:0000313" key="9">
    <source>
        <dbReference type="Proteomes" id="UP000001880"/>
    </source>
</evidence>
<dbReference type="PROSITE" id="PS50005">
    <property type="entry name" value="TPR"/>
    <property type="match status" value="1"/>
</dbReference>
<dbReference type="GO" id="GO:0005524">
    <property type="term" value="F:ATP binding"/>
    <property type="evidence" value="ECO:0007669"/>
    <property type="project" value="UniProtKB-KW"/>
</dbReference>
<feature type="repeat" description="TPR" evidence="5">
    <location>
        <begin position="662"/>
        <end position="695"/>
    </location>
</feature>
<evidence type="ECO:0000313" key="8">
    <source>
        <dbReference type="EMBL" id="ACY17833.1"/>
    </source>
</evidence>
<dbReference type="KEGG" id="hoh:Hoch_5349"/>
<dbReference type="SMART" id="SM00028">
    <property type="entry name" value="TPR"/>
    <property type="match status" value="6"/>
</dbReference>
<dbReference type="PROSITE" id="PS00108">
    <property type="entry name" value="PROTEIN_KINASE_ST"/>
    <property type="match status" value="1"/>
</dbReference>
<name>D0LYG7_HALO1</name>
<keyword evidence="5" id="KW-0802">TPR repeat</keyword>
<feature type="domain" description="Protein kinase" evidence="7">
    <location>
        <begin position="72"/>
        <end position="364"/>
    </location>
</feature>
<dbReference type="PROSITE" id="PS50011">
    <property type="entry name" value="PROTEIN_KINASE_DOM"/>
    <property type="match status" value="1"/>
</dbReference>
<dbReference type="Pfam" id="PF13424">
    <property type="entry name" value="TPR_12"/>
    <property type="match status" value="2"/>
</dbReference>
<evidence type="ECO:0000256" key="6">
    <source>
        <dbReference type="SAM" id="MobiDB-lite"/>
    </source>
</evidence>
<keyword evidence="8" id="KW-0723">Serine/threonine-protein kinase</keyword>
<organism evidence="8 9">
    <name type="scientific">Haliangium ochraceum (strain DSM 14365 / JCM 11303 / SMP-2)</name>
    <dbReference type="NCBI Taxonomy" id="502025"/>
    <lineage>
        <taxon>Bacteria</taxon>
        <taxon>Pseudomonadati</taxon>
        <taxon>Myxococcota</taxon>
        <taxon>Polyangia</taxon>
        <taxon>Haliangiales</taxon>
        <taxon>Kofleriaceae</taxon>
        <taxon>Haliangium</taxon>
    </lineage>
</organism>
<dbReference type="EMBL" id="CP001804">
    <property type="protein sequence ID" value="ACY17833.1"/>
    <property type="molecule type" value="Genomic_DNA"/>
</dbReference>
<evidence type="ECO:0000256" key="2">
    <source>
        <dbReference type="ARBA" id="ARBA00022741"/>
    </source>
</evidence>
<dbReference type="Pfam" id="PF00069">
    <property type="entry name" value="Pkinase"/>
    <property type="match status" value="1"/>
</dbReference>
<feature type="region of interest" description="Disordered" evidence="6">
    <location>
        <begin position="1"/>
        <end position="30"/>
    </location>
</feature>
<dbReference type="CDD" id="cd14014">
    <property type="entry name" value="STKc_PknB_like"/>
    <property type="match status" value="1"/>
</dbReference>
<dbReference type="RefSeq" id="WP_012830425.1">
    <property type="nucleotide sequence ID" value="NC_013440.1"/>
</dbReference>
<dbReference type="HOGENOM" id="CLU_009368_0_0_7"/>
<dbReference type="Gene3D" id="1.25.40.10">
    <property type="entry name" value="Tetratricopeptide repeat domain"/>
    <property type="match status" value="3"/>
</dbReference>
<dbReference type="InterPro" id="IPR011990">
    <property type="entry name" value="TPR-like_helical_dom_sf"/>
</dbReference>
<dbReference type="Proteomes" id="UP000001880">
    <property type="component" value="Chromosome"/>
</dbReference>
<dbReference type="SUPFAM" id="SSF48452">
    <property type="entry name" value="TPR-like"/>
    <property type="match status" value="2"/>
</dbReference>
<reference evidence="8 9" key="1">
    <citation type="journal article" date="2010" name="Stand. Genomic Sci.">
        <title>Complete genome sequence of Haliangium ochraceum type strain (SMP-2).</title>
        <authorList>
            <consortium name="US DOE Joint Genome Institute (JGI-PGF)"/>
            <person name="Ivanova N."/>
            <person name="Daum C."/>
            <person name="Lang E."/>
            <person name="Abt B."/>
            <person name="Kopitz M."/>
            <person name="Saunders E."/>
            <person name="Lapidus A."/>
            <person name="Lucas S."/>
            <person name="Glavina Del Rio T."/>
            <person name="Nolan M."/>
            <person name="Tice H."/>
            <person name="Copeland A."/>
            <person name="Cheng J.F."/>
            <person name="Chen F."/>
            <person name="Bruce D."/>
            <person name="Goodwin L."/>
            <person name="Pitluck S."/>
            <person name="Mavromatis K."/>
            <person name="Pati A."/>
            <person name="Mikhailova N."/>
            <person name="Chen A."/>
            <person name="Palaniappan K."/>
            <person name="Land M."/>
            <person name="Hauser L."/>
            <person name="Chang Y.J."/>
            <person name="Jeffries C.D."/>
            <person name="Detter J.C."/>
            <person name="Brettin T."/>
            <person name="Rohde M."/>
            <person name="Goker M."/>
            <person name="Bristow J."/>
            <person name="Markowitz V."/>
            <person name="Eisen J.A."/>
            <person name="Hugenholtz P."/>
            <person name="Kyrpides N.C."/>
            <person name="Klenk H.P."/>
        </authorList>
    </citation>
    <scope>NUCLEOTIDE SEQUENCE [LARGE SCALE GENOMIC DNA]</scope>
    <source>
        <strain evidence="9">DSM 14365 / CIP 107738 / JCM 11303 / AJ 13395 / SMP-2</strain>
    </source>
</reference>
<evidence type="ECO:0000256" key="3">
    <source>
        <dbReference type="ARBA" id="ARBA00022777"/>
    </source>
</evidence>
<dbReference type="Gene3D" id="3.30.200.20">
    <property type="entry name" value="Phosphorylase Kinase, domain 1"/>
    <property type="match status" value="1"/>
</dbReference>
<dbReference type="GO" id="GO:0004674">
    <property type="term" value="F:protein serine/threonine kinase activity"/>
    <property type="evidence" value="ECO:0007669"/>
    <property type="project" value="UniProtKB-KW"/>
</dbReference>
<dbReference type="SUPFAM" id="SSF56112">
    <property type="entry name" value="Protein kinase-like (PK-like)"/>
    <property type="match status" value="1"/>
</dbReference>
<protein>
    <submittedName>
        <fullName evidence="8">Serine/threonine protein kinase with TPR repeats</fullName>
    </submittedName>
</protein>
<evidence type="ECO:0000256" key="1">
    <source>
        <dbReference type="ARBA" id="ARBA00022679"/>
    </source>
</evidence>
<keyword evidence="3 8" id="KW-0418">Kinase</keyword>
<dbReference type="InterPro" id="IPR008271">
    <property type="entry name" value="Ser/Thr_kinase_AS"/>
</dbReference>
<dbReference type="AlphaFoldDB" id="D0LYG7"/>
<keyword evidence="4" id="KW-0067">ATP-binding</keyword>
<dbReference type="STRING" id="502025.Hoch_5349"/>
<dbReference type="InterPro" id="IPR019734">
    <property type="entry name" value="TPR_rpt"/>
</dbReference>
<keyword evidence="9" id="KW-1185">Reference proteome</keyword>